<dbReference type="PANTHER" id="PTHR43404:SF2">
    <property type="entry name" value="LIPOPOLYSACCHARIDE CHOLINEPHOSPHOTRANSFERASE LICD"/>
    <property type="match status" value="1"/>
</dbReference>
<comment type="caution">
    <text evidence="2">The sequence shown here is derived from an EMBL/GenBank/DDBJ whole genome shotgun (WGS) entry which is preliminary data.</text>
</comment>
<dbReference type="InterPro" id="IPR007074">
    <property type="entry name" value="LicD/FKTN/FKRP_NTP_transf"/>
</dbReference>
<gene>
    <name evidence="2" type="ORF">COLSTE_01759</name>
</gene>
<dbReference type="HOGENOM" id="CLU_075543_1_0_11"/>
<dbReference type="GeneID" id="98003445"/>
<dbReference type="RefSeq" id="WP_006721391.1">
    <property type="nucleotide sequence ID" value="NZ_CP085935.1"/>
</dbReference>
<name>B6GCD6_9ACTN</name>
<feature type="domain" description="LicD/FKTN/FKRP nucleotidyltransferase" evidence="1">
    <location>
        <begin position="32"/>
        <end position="253"/>
    </location>
</feature>
<evidence type="ECO:0000313" key="2">
    <source>
        <dbReference type="EMBL" id="EEA90055.1"/>
    </source>
</evidence>
<dbReference type="STRING" id="445975.COLSTE_01759"/>
<dbReference type="PANTHER" id="PTHR43404">
    <property type="entry name" value="LIPOPOLYSACCHARIDE CHOLINEPHOSPHOTRANSFERASE LICD"/>
    <property type="match status" value="1"/>
</dbReference>
<protein>
    <submittedName>
        <fullName evidence="2">LICD family protein</fullName>
    </submittedName>
</protein>
<evidence type="ECO:0000313" key="3">
    <source>
        <dbReference type="Proteomes" id="UP000003560"/>
    </source>
</evidence>
<dbReference type="InterPro" id="IPR052942">
    <property type="entry name" value="LPS_cholinephosphotransferase"/>
</dbReference>
<reference evidence="2 3" key="2">
    <citation type="submission" date="2008-10" db="EMBL/GenBank/DDBJ databases">
        <authorList>
            <person name="Fulton L."/>
            <person name="Clifton S."/>
            <person name="Fulton B."/>
            <person name="Xu J."/>
            <person name="Minx P."/>
            <person name="Pepin K.H."/>
            <person name="Johnson M."/>
            <person name="Thiruvilangam P."/>
            <person name="Bhonagiri V."/>
            <person name="Nash W.E."/>
            <person name="Mardis E.R."/>
            <person name="Wilson R.K."/>
        </authorList>
    </citation>
    <scope>NUCLEOTIDE SEQUENCE [LARGE SCALE GENOMIC DNA]</scope>
    <source>
        <strain evidence="2 3">DSM 13279</strain>
    </source>
</reference>
<dbReference type="EMBL" id="ABXJ01000102">
    <property type="protein sequence ID" value="EEA90055.1"/>
    <property type="molecule type" value="Genomic_DNA"/>
</dbReference>
<dbReference type="Proteomes" id="UP000003560">
    <property type="component" value="Unassembled WGS sequence"/>
</dbReference>
<accession>B6GCD6</accession>
<proteinExistence type="predicted"/>
<keyword evidence="3" id="KW-1185">Reference proteome</keyword>
<dbReference type="OrthoDB" id="3780655at2"/>
<organism evidence="2 3">
    <name type="scientific">Collinsella stercoris DSM 13279</name>
    <dbReference type="NCBI Taxonomy" id="445975"/>
    <lineage>
        <taxon>Bacteria</taxon>
        <taxon>Bacillati</taxon>
        <taxon>Actinomycetota</taxon>
        <taxon>Coriobacteriia</taxon>
        <taxon>Coriobacteriales</taxon>
        <taxon>Coriobacteriaceae</taxon>
        <taxon>Collinsella</taxon>
    </lineage>
</organism>
<dbReference type="eggNOG" id="COG3475">
    <property type="taxonomic scope" value="Bacteria"/>
</dbReference>
<sequence length="275" mass="31919">MSDFNRESREYLTASELHNEEVRLLLSFHNFCKQHNIRYSLNGGTLLGAIRHKGFIPWDDDIDVCLPRPDYDRLLAMRDDLPDGMRIIDAATSGFVFPFAKLFDTSIRVQEPGYEGVMEEYLWIDLFPMDGVPDDIHDLNRMKSQVNWATRACSYSYEQRGFFDSPKDSIKCVLGFFLRMFGDSRKRLIRVMNDVVLWPGYANSERVAEVLYAPSAVSIVSKAEFENLIDVEFEGHKLKAMSCWDNYLTQTYGDYMKLPPESMRVTHGVKAWRTF</sequence>
<dbReference type="Pfam" id="PF04991">
    <property type="entry name" value="LicD"/>
    <property type="match status" value="1"/>
</dbReference>
<dbReference type="GO" id="GO:0009100">
    <property type="term" value="P:glycoprotein metabolic process"/>
    <property type="evidence" value="ECO:0007669"/>
    <property type="project" value="UniProtKB-ARBA"/>
</dbReference>
<evidence type="ECO:0000259" key="1">
    <source>
        <dbReference type="Pfam" id="PF04991"/>
    </source>
</evidence>
<reference evidence="2 3" key="1">
    <citation type="submission" date="2008-10" db="EMBL/GenBank/DDBJ databases">
        <title>Draft genome sequence of Collinsella stercoris (DSM 13279).</title>
        <authorList>
            <person name="Sudarsanam P."/>
            <person name="Ley R."/>
            <person name="Guruge J."/>
            <person name="Turnbaugh P.J."/>
            <person name="Mahowald M."/>
            <person name="Liep D."/>
            <person name="Gordon J."/>
        </authorList>
    </citation>
    <scope>NUCLEOTIDE SEQUENCE [LARGE SCALE GENOMIC DNA]</scope>
    <source>
        <strain evidence="2 3">DSM 13279</strain>
    </source>
</reference>
<dbReference type="AlphaFoldDB" id="B6GCD6"/>